<dbReference type="Proteomes" id="UP000220527">
    <property type="component" value="Unassembled WGS sequence"/>
</dbReference>
<evidence type="ECO:0000313" key="3">
    <source>
        <dbReference type="Proteomes" id="UP000220527"/>
    </source>
</evidence>
<feature type="transmembrane region" description="Helical" evidence="1">
    <location>
        <begin position="69"/>
        <end position="89"/>
    </location>
</feature>
<dbReference type="RefSeq" id="WP_097643102.1">
    <property type="nucleotide sequence ID" value="NZ_NQWI01000016.1"/>
</dbReference>
<name>A0A2A6RMF7_9CHLR</name>
<gene>
    <name evidence="2" type="ORF">CJ255_05560</name>
</gene>
<feature type="transmembrane region" description="Helical" evidence="1">
    <location>
        <begin position="42"/>
        <end position="62"/>
    </location>
</feature>
<keyword evidence="1" id="KW-0472">Membrane</keyword>
<protein>
    <submittedName>
        <fullName evidence="2">Uncharacterized protein</fullName>
    </submittedName>
</protein>
<organism evidence="2 3">
    <name type="scientific">Candidatus Viridilinea mediisalina</name>
    <dbReference type="NCBI Taxonomy" id="2024553"/>
    <lineage>
        <taxon>Bacteria</taxon>
        <taxon>Bacillati</taxon>
        <taxon>Chloroflexota</taxon>
        <taxon>Chloroflexia</taxon>
        <taxon>Chloroflexales</taxon>
        <taxon>Chloroflexineae</taxon>
        <taxon>Oscillochloridaceae</taxon>
        <taxon>Candidatus Viridilinea</taxon>
    </lineage>
</organism>
<dbReference type="EMBL" id="NQWI01000016">
    <property type="protein sequence ID" value="PDW04039.1"/>
    <property type="molecule type" value="Genomic_DNA"/>
</dbReference>
<dbReference type="AlphaFoldDB" id="A0A2A6RMF7"/>
<evidence type="ECO:0000256" key="1">
    <source>
        <dbReference type="SAM" id="Phobius"/>
    </source>
</evidence>
<sequence length="126" mass="13389">MNPNDTNIGKRYNGFFAVVQYATLSFSLVELVSAWVFRSPTLGMVAAITAALGLLFAVARILLSWGQMVNSLVMTISATAVAGLLYTLILPELLAGFMLFPLAMMGLALLGHVVREAETSKGSGCC</sequence>
<keyword evidence="1" id="KW-1133">Transmembrane helix</keyword>
<evidence type="ECO:0000313" key="2">
    <source>
        <dbReference type="EMBL" id="PDW04039.1"/>
    </source>
</evidence>
<keyword evidence="1" id="KW-0812">Transmembrane</keyword>
<comment type="caution">
    <text evidence="2">The sequence shown here is derived from an EMBL/GenBank/DDBJ whole genome shotgun (WGS) entry which is preliminary data.</text>
</comment>
<reference evidence="3" key="1">
    <citation type="submission" date="2017-08" db="EMBL/GenBank/DDBJ databases">
        <authorList>
            <person name="Grouzdev D.S."/>
            <person name="Gaisin V.A."/>
            <person name="Rysina M.S."/>
            <person name="Gorlenko V.M."/>
        </authorList>
    </citation>
    <scope>NUCLEOTIDE SEQUENCE [LARGE SCALE GENOMIC DNA]</scope>
    <source>
        <strain evidence="3">Kir15-3F</strain>
    </source>
</reference>
<proteinExistence type="predicted"/>
<feature type="transmembrane region" description="Helical" evidence="1">
    <location>
        <begin position="95"/>
        <end position="114"/>
    </location>
</feature>
<accession>A0A2A6RMF7</accession>
<feature type="transmembrane region" description="Helical" evidence="1">
    <location>
        <begin position="12"/>
        <end position="36"/>
    </location>
</feature>
<keyword evidence="3" id="KW-1185">Reference proteome</keyword>